<keyword evidence="3" id="KW-1185">Reference proteome</keyword>
<proteinExistence type="predicted"/>
<feature type="compositionally biased region" description="Acidic residues" evidence="1">
    <location>
        <begin position="112"/>
        <end position="124"/>
    </location>
</feature>
<name>A0A4Y7LCH0_PAPSO</name>
<accession>A0A4Y7LCH0</accession>
<reference evidence="2 3" key="1">
    <citation type="journal article" date="2018" name="Science">
        <title>The opium poppy genome and morphinan production.</title>
        <authorList>
            <person name="Guo L."/>
            <person name="Winzer T."/>
            <person name="Yang X."/>
            <person name="Li Y."/>
            <person name="Ning Z."/>
            <person name="He Z."/>
            <person name="Teodor R."/>
            <person name="Lu Y."/>
            <person name="Bowser T.A."/>
            <person name="Graham I.A."/>
            <person name="Ye K."/>
        </authorList>
    </citation>
    <scope>NUCLEOTIDE SEQUENCE [LARGE SCALE GENOMIC DNA]</scope>
    <source>
        <strain evidence="3">cv. HN1</strain>
        <tissue evidence="2">Leaves</tissue>
    </source>
</reference>
<evidence type="ECO:0000313" key="2">
    <source>
        <dbReference type="EMBL" id="RZC82382.1"/>
    </source>
</evidence>
<dbReference type="AlphaFoldDB" id="A0A4Y7LCH0"/>
<sequence length="131" mass="14584">MHSSAGINLSKPDGDFGFALNDSNFSDKILKIEIMAADEESKSGGEVVTSWENESLLQDVIHITVMFPNGKCPFIPRKCNKPADELAKFSRKSSITQGIMSFPFPQMASTSDEPELTPEEEEEERRDNLKT</sequence>
<gene>
    <name evidence="2" type="ORF">C5167_045166</name>
</gene>
<dbReference type="EMBL" id="CM010725">
    <property type="protein sequence ID" value="RZC82382.1"/>
    <property type="molecule type" value="Genomic_DNA"/>
</dbReference>
<evidence type="ECO:0000256" key="1">
    <source>
        <dbReference type="SAM" id="MobiDB-lite"/>
    </source>
</evidence>
<dbReference type="Gramene" id="RZC82382">
    <property type="protein sequence ID" value="RZC82382"/>
    <property type="gene ID" value="C5167_045166"/>
</dbReference>
<dbReference type="Proteomes" id="UP000316621">
    <property type="component" value="Chromosome 11"/>
</dbReference>
<evidence type="ECO:0000313" key="3">
    <source>
        <dbReference type="Proteomes" id="UP000316621"/>
    </source>
</evidence>
<organism evidence="2 3">
    <name type="scientific">Papaver somniferum</name>
    <name type="common">Opium poppy</name>
    <dbReference type="NCBI Taxonomy" id="3469"/>
    <lineage>
        <taxon>Eukaryota</taxon>
        <taxon>Viridiplantae</taxon>
        <taxon>Streptophyta</taxon>
        <taxon>Embryophyta</taxon>
        <taxon>Tracheophyta</taxon>
        <taxon>Spermatophyta</taxon>
        <taxon>Magnoliopsida</taxon>
        <taxon>Ranunculales</taxon>
        <taxon>Papaveraceae</taxon>
        <taxon>Papaveroideae</taxon>
        <taxon>Papaver</taxon>
    </lineage>
</organism>
<protein>
    <submittedName>
        <fullName evidence="2">Uncharacterized protein</fullName>
    </submittedName>
</protein>
<feature type="region of interest" description="Disordered" evidence="1">
    <location>
        <begin position="102"/>
        <end position="131"/>
    </location>
</feature>